<dbReference type="FunFam" id="3.80.10.10:FF:000257">
    <property type="entry name" value="F-box protein FBW2"/>
    <property type="match status" value="1"/>
</dbReference>
<evidence type="ECO:0008006" key="3">
    <source>
        <dbReference type="Google" id="ProtNLM"/>
    </source>
</evidence>
<dbReference type="STRING" id="29760.E0CRN4"/>
<dbReference type="AlphaFoldDB" id="E0CRN4"/>
<dbReference type="OrthoDB" id="550575at2759"/>
<dbReference type="PANTHER" id="PTHR38926:SF2">
    <property type="entry name" value="F-BOX_LRR-REPEAT PROTEIN 21-RELATED"/>
    <property type="match status" value="1"/>
</dbReference>
<dbReference type="EMBL" id="FN595227">
    <property type="protein sequence ID" value="CBI19188.3"/>
    <property type="molecule type" value="Genomic_DNA"/>
</dbReference>
<evidence type="ECO:0000313" key="1">
    <source>
        <dbReference type="EMBL" id="CBI19188.3"/>
    </source>
</evidence>
<dbReference type="Gene3D" id="3.80.10.10">
    <property type="entry name" value="Ribonuclease Inhibitor"/>
    <property type="match status" value="1"/>
</dbReference>
<name>E0CRN4_VITVI</name>
<organism evidence="1 2">
    <name type="scientific">Vitis vinifera</name>
    <name type="common">Grape</name>
    <dbReference type="NCBI Taxonomy" id="29760"/>
    <lineage>
        <taxon>Eukaryota</taxon>
        <taxon>Viridiplantae</taxon>
        <taxon>Streptophyta</taxon>
        <taxon>Embryophyta</taxon>
        <taxon>Tracheophyta</taxon>
        <taxon>Spermatophyta</taxon>
        <taxon>Magnoliopsida</taxon>
        <taxon>eudicotyledons</taxon>
        <taxon>Gunneridae</taxon>
        <taxon>Pentapetalae</taxon>
        <taxon>rosids</taxon>
        <taxon>Vitales</taxon>
        <taxon>Vitaceae</taxon>
        <taxon>Viteae</taxon>
        <taxon>Vitis</taxon>
    </lineage>
</organism>
<dbReference type="SUPFAM" id="SSF52047">
    <property type="entry name" value="RNI-like"/>
    <property type="match status" value="1"/>
</dbReference>
<dbReference type="InParanoid" id="E0CRN4"/>
<accession>E0CRN4</accession>
<proteinExistence type="predicted"/>
<dbReference type="PaxDb" id="29760-VIT_18s0001g06220.t01"/>
<dbReference type="OMA" id="FCRNMHP"/>
<protein>
    <recommendedName>
        <fullName evidence="3">F-box domain-containing protein</fullName>
    </recommendedName>
</protein>
<dbReference type="InterPro" id="IPR032675">
    <property type="entry name" value="LRR_dom_sf"/>
</dbReference>
<dbReference type="PANTHER" id="PTHR38926">
    <property type="entry name" value="F-BOX DOMAIN CONTAINING PROTEIN, EXPRESSED"/>
    <property type="match status" value="1"/>
</dbReference>
<dbReference type="ExpressionAtlas" id="E0CRN4">
    <property type="expression patterns" value="baseline and differential"/>
</dbReference>
<gene>
    <name evidence="1" type="ordered locus">VIT_18s0001g06220</name>
</gene>
<dbReference type="Proteomes" id="UP000009183">
    <property type="component" value="Chromosome 18"/>
</dbReference>
<dbReference type="eggNOG" id="KOG1947">
    <property type="taxonomic scope" value="Eukaryota"/>
</dbReference>
<keyword evidence="2" id="KW-1185">Reference proteome</keyword>
<dbReference type="HOGENOM" id="CLU_044915_2_0_1"/>
<reference evidence="2" key="1">
    <citation type="journal article" date="2007" name="Nature">
        <title>The grapevine genome sequence suggests ancestral hexaploidization in major angiosperm phyla.</title>
        <authorList>
            <consortium name="The French-Italian Public Consortium for Grapevine Genome Characterization."/>
            <person name="Jaillon O."/>
            <person name="Aury J.-M."/>
            <person name="Noel B."/>
            <person name="Policriti A."/>
            <person name="Clepet C."/>
            <person name="Casagrande A."/>
            <person name="Choisne N."/>
            <person name="Aubourg S."/>
            <person name="Vitulo N."/>
            <person name="Jubin C."/>
            <person name="Vezzi A."/>
            <person name="Legeai F."/>
            <person name="Hugueney P."/>
            <person name="Dasilva C."/>
            <person name="Horner D."/>
            <person name="Mica E."/>
            <person name="Jublot D."/>
            <person name="Poulain J."/>
            <person name="Bruyere C."/>
            <person name="Billault A."/>
            <person name="Segurens B."/>
            <person name="Gouyvenoux M."/>
            <person name="Ugarte E."/>
            <person name="Cattonaro F."/>
            <person name="Anthouard V."/>
            <person name="Vico V."/>
            <person name="Del Fabbro C."/>
            <person name="Alaux M."/>
            <person name="Di Gaspero G."/>
            <person name="Dumas V."/>
            <person name="Felice N."/>
            <person name="Paillard S."/>
            <person name="Juman I."/>
            <person name="Moroldo M."/>
            <person name="Scalabrin S."/>
            <person name="Canaguier A."/>
            <person name="Le Clainche I."/>
            <person name="Malacrida G."/>
            <person name="Durand E."/>
            <person name="Pesole G."/>
            <person name="Laucou V."/>
            <person name="Chatelet P."/>
            <person name="Merdinoglu D."/>
            <person name="Delledonne M."/>
            <person name="Pezzotti M."/>
            <person name="Lecharny A."/>
            <person name="Scarpelli C."/>
            <person name="Artiguenave F."/>
            <person name="Pe M.E."/>
            <person name="Valle G."/>
            <person name="Morgante M."/>
            <person name="Caboche M."/>
            <person name="Adam-Blondon A.-F."/>
            <person name="Weissenbach J."/>
            <person name="Quetier F."/>
            <person name="Wincker P."/>
        </authorList>
    </citation>
    <scope>NUCLEOTIDE SEQUENCE [LARGE SCALE GENOMIC DNA]</scope>
    <source>
        <strain evidence="2">cv. Pinot noir / PN40024</strain>
    </source>
</reference>
<sequence length="292" mass="33718">MEEESDIRRWDELIPDALGLIFRNLSLREILTVIPRVCKSWDEAVKGPYCWQEIDIGEWSDQWPEHLDRMLEILIRRSCGSLRKLCVFGLQNDRLLSFIAEHAGSLQTLQLIRSEISDSLVEEIAGRFSTLTFLDVSCCNKMGSRALEAIGKNCKSLVGLCRNMHPLTTAGKLSQDEEAHAIATTMPKLKHLEMAYHLLSTKSVLEILSCCPELELLDLRGCWHVELNVKFLKEKFPKLRVLGPVVVDYCRYYEMNECDDYSDYDETSRVWLIKIYAESSMCAHKLGRRRQR</sequence>
<dbReference type="Gene3D" id="1.20.1280.50">
    <property type="match status" value="1"/>
</dbReference>
<evidence type="ECO:0000313" key="2">
    <source>
        <dbReference type="Proteomes" id="UP000009183"/>
    </source>
</evidence>
<dbReference type="FunFam" id="1.20.1280.50:FF:000022">
    <property type="entry name" value="F-box protein FBW2"/>
    <property type="match status" value="1"/>
</dbReference>